<reference evidence="1 2" key="1">
    <citation type="submission" date="2019-02" db="EMBL/GenBank/DDBJ databases">
        <title>Deep-cultivation of Planctomycetes and their phenomic and genomic characterization uncovers novel biology.</title>
        <authorList>
            <person name="Wiegand S."/>
            <person name="Jogler M."/>
            <person name="Boedeker C."/>
            <person name="Pinto D."/>
            <person name="Vollmers J."/>
            <person name="Rivas-Marin E."/>
            <person name="Kohn T."/>
            <person name="Peeters S.H."/>
            <person name="Heuer A."/>
            <person name="Rast P."/>
            <person name="Oberbeckmann S."/>
            <person name="Bunk B."/>
            <person name="Jeske O."/>
            <person name="Meyerdierks A."/>
            <person name="Storesund J.E."/>
            <person name="Kallscheuer N."/>
            <person name="Luecker S."/>
            <person name="Lage O.M."/>
            <person name="Pohl T."/>
            <person name="Merkel B.J."/>
            <person name="Hornburger P."/>
            <person name="Mueller R.-W."/>
            <person name="Bruemmer F."/>
            <person name="Labrenz M."/>
            <person name="Spormann A.M."/>
            <person name="Op Den Camp H."/>
            <person name="Overmann J."/>
            <person name="Amann R."/>
            <person name="Jetten M.S.M."/>
            <person name="Mascher T."/>
            <person name="Medema M.H."/>
            <person name="Devos D.P."/>
            <person name="Kaster A.-K."/>
            <person name="Ovreas L."/>
            <person name="Rohde M."/>
            <person name="Galperin M.Y."/>
            <person name="Jogler C."/>
        </authorList>
    </citation>
    <scope>NUCLEOTIDE SEQUENCE [LARGE SCALE GENOMIC DNA]</scope>
    <source>
        <strain evidence="1 2">Pla100</strain>
    </source>
</reference>
<keyword evidence="2" id="KW-1185">Reference proteome</keyword>
<accession>A0A5C5ZXE0</accession>
<proteinExistence type="predicted"/>
<evidence type="ECO:0000313" key="1">
    <source>
        <dbReference type="EMBL" id="TWT91648.1"/>
    </source>
</evidence>
<dbReference type="RefSeq" id="WP_197168191.1">
    <property type="nucleotide sequence ID" value="NZ_SJPM01000014.1"/>
</dbReference>
<dbReference type="Proteomes" id="UP000316213">
    <property type="component" value="Unassembled WGS sequence"/>
</dbReference>
<evidence type="ECO:0000313" key="2">
    <source>
        <dbReference type="Proteomes" id="UP000316213"/>
    </source>
</evidence>
<organism evidence="1 2">
    <name type="scientific">Neorhodopirellula pilleata</name>
    <dbReference type="NCBI Taxonomy" id="2714738"/>
    <lineage>
        <taxon>Bacteria</taxon>
        <taxon>Pseudomonadati</taxon>
        <taxon>Planctomycetota</taxon>
        <taxon>Planctomycetia</taxon>
        <taxon>Pirellulales</taxon>
        <taxon>Pirellulaceae</taxon>
        <taxon>Neorhodopirellula</taxon>
    </lineage>
</organism>
<dbReference type="AlphaFoldDB" id="A0A5C5ZXE0"/>
<dbReference type="EMBL" id="SJPM01000014">
    <property type="protein sequence ID" value="TWT91648.1"/>
    <property type="molecule type" value="Genomic_DNA"/>
</dbReference>
<comment type="caution">
    <text evidence="1">The sequence shown here is derived from an EMBL/GenBank/DDBJ whole genome shotgun (WGS) entry which is preliminary data.</text>
</comment>
<protein>
    <submittedName>
        <fullName evidence="1">Uncharacterized protein</fullName>
    </submittedName>
</protein>
<gene>
    <name evidence="1" type="ORF">Pla100_50430</name>
</gene>
<sequence>MSMQRIERQFTRIGARAKLHPPIFQRWGVTPEVSIDIGNDAEGEFFDIAIQPSLVAETQVIDVQPSMRHLLLMSRQDDGKHKFLCGHDERHWFVAAVPERASVSSVQTAFDALKPPAVRGLERRLGVKPRKRNLRRNEAFIRQGEWFFVPIVNQTSISPRLALRNEPIARGGGKPHLCEELVRQGGQLVYVTHRYPNGLSEMERQRLVSRNPELRHLPWVAQRRNPRVFVRGRVRHPDHKTIILNGWHQVMMNTENESIAMRHVAFID</sequence>
<name>A0A5C5ZXE0_9BACT</name>